<feature type="compositionally biased region" description="Basic and acidic residues" evidence="2">
    <location>
        <begin position="102"/>
        <end position="125"/>
    </location>
</feature>
<feature type="compositionally biased region" description="Basic and acidic residues" evidence="2">
    <location>
        <begin position="162"/>
        <end position="177"/>
    </location>
</feature>
<feature type="domain" description="RRM" evidence="3">
    <location>
        <begin position="37"/>
        <end position="101"/>
    </location>
</feature>
<dbReference type="Proteomes" id="UP000275267">
    <property type="component" value="Unassembled WGS sequence"/>
</dbReference>
<dbReference type="PANTHER" id="PTHR48034">
    <property type="entry name" value="TRANSFORMER-2 SEX-DETERMINING PROTEIN-RELATED"/>
    <property type="match status" value="1"/>
</dbReference>
<dbReference type="InterPro" id="IPR012677">
    <property type="entry name" value="Nucleotide-bd_a/b_plait_sf"/>
</dbReference>
<dbReference type="SUPFAM" id="SSF54928">
    <property type="entry name" value="RNA-binding domain, RBD"/>
    <property type="match status" value="1"/>
</dbReference>
<feature type="compositionally biased region" description="Basic and acidic residues" evidence="2">
    <location>
        <begin position="25"/>
        <end position="39"/>
    </location>
</feature>
<dbReference type="AlphaFoldDB" id="A0A3L6TV11"/>
<gene>
    <name evidence="4" type="ORF">C2845_PM01G16370</name>
</gene>
<feature type="region of interest" description="Disordered" evidence="2">
    <location>
        <begin position="102"/>
        <end position="275"/>
    </location>
</feature>
<evidence type="ECO:0000313" key="5">
    <source>
        <dbReference type="Proteomes" id="UP000275267"/>
    </source>
</evidence>
<dbReference type="InterPro" id="IPR050441">
    <property type="entry name" value="RBM"/>
</dbReference>
<feature type="compositionally biased region" description="Basic and acidic residues" evidence="2">
    <location>
        <begin position="187"/>
        <end position="201"/>
    </location>
</feature>
<dbReference type="Pfam" id="PF00076">
    <property type="entry name" value="RRM_1"/>
    <property type="match status" value="1"/>
</dbReference>
<reference evidence="5" key="1">
    <citation type="journal article" date="2019" name="Nat. Commun.">
        <title>The genome of broomcorn millet.</title>
        <authorList>
            <person name="Zou C."/>
            <person name="Miki D."/>
            <person name="Li D."/>
            <person name="Tang Q."/>
            <person name="Xiao L."/>
            <person name="Rajput S."/>
            <person name="Deng P."/>
            <person name="Jia W."/>
            <person name="Huang R."/>
            <person name="Zhang M."/>
            <person name="Sun Y."/>
            <person name="Hu J."/>
            <person name="Fu X."/>
            <person name="Schnable P.S."/>
            <person name="Li F."/>
            <person name="Zhang H."/>
            <person name="Feng B."/>
            <person name="Zhu X."/>
            <person name="Liu R."/>
            <person name="Schnable J.C."/>
            <person name="Zhu J.-K."/>
            <person name="Zhang H."/>
        </authorList>
    </citation>
    <scope>NUCLEOTIDE SEQUENCE [LARGE SCALE GENOMIC DNA]</scope>
</reference>
<feature type="compositionally biased region" description="Low complexity" evidence="2">
    <location>
        <begin position="129"/>
        <end position="138"/>
    </location>
</feature>
<dbReference type="Gene3D" id="3.30.70.330">
    <property type="match status" value="1"/>
</dbReference>
<evidence type="ECO:0000259" key="3">
    <source>
        <dbReference type="PROSITE" id="PS50102"/>
    </source>
</evidence>
<feature type="compositionally biased region" description="Polar residues" evidence="2">
    <location>
        <begin position="203"/>
        <end position="215"/>
    </location>
</feature>
<dbReference type="EMBL" id="PQIB02000001">
    <property type="protein sequence ID" value="RLN43331.1"/>
    <property type="molecule type" value="Genomic_DNA"/>
</dbReference>
<dbReference type="OrthoDB" id="439808at2759"/>
<evidence type="ECO:0000256" key="1">
    <source>
        <dbReference type="PROSITE-ProRule" id="PRU00176"/>
    </source>
</evidence>
<proteinExistence type="predicted"/>
<dbReference type="GO" id="GO:0003723">
    <property type="term" value="F:RNA binding"/>
    <property type="evidence" value="ECO:0007669"/>
    <property type="project" value="UniProtKB-UniRule"/>
</dbReference>
<dbReference type="SMART" id="SM00360">
    <property type="entry name" value="RRM"/>
    <property type="match status" value="1"/>
</dbReference>
<evidence type="ECO:0000313" key="4">
    <source>
        <dbReference type="EMBL" id="RLN43331.1"/>
    </source>
</evidence>
<feature type="region of interest" description="Disordered" evidence="2">
    <location>
        <begin position="1"/>
        <end position="39"/>
    </location>
</feature>
<organism evidence="4 5">
    <name type="scientific">Panicum miliaceum</name>
    <name type="common">Proso millet</name>
    <name type="synonym">Broomcorn millet</name>
    <dbReference type="NCBI Taxonomy" id="4540"/>
    <lineage>
        <taxon>Eukaryota</taxon>
        <taxon>Viridiplantae</taxon>
        <taxon>Streptophyta</taxon>
        <taxon>Embryophyta</taxon>
        <taxon>Tracheophyta</taxon>
        <taxon>Spermatophyta</taxon>
        <taxon>Magnoliopsida</taxon>
        <taxon>Liliopsida</taxon>
        <taxon>Poales</taxon>
        <taxon>Poaceae</taxon>
        <taxon>PACMAD clade</taxon>
        <taxon>Panicoideae</taxon>
        <taxon>Panicodae</taxon>
        <taxon>Paniceae</taxon>
        <taxon>Panicinae</taxon>
        <taxon>Panicum</taxon>
        <taxon>Panicum sect. Panicum</taxon>
    </lineage>
</organism>
<evidence type="ECO:0000256" key="2">
    <source>
        <dbReference type="SAM" id="MobiDB-lite"/>
    </source>
</evidence>
<dbReference type="InterPro" id="IPR000504">
    <property type="entry name" value="RRM_dom"/>
</dbReference>
<dbReference type="InterPro" id="IPR035979">
    <property type="entry name" value="RBD_domain_sf"/>
</dbReference>
<keyword evidence="5" id="KW-1185">Reference proteome</keyword>
<dbReference type="PROSITE" id="PS50102">
    <property type="entry name" value="RRM"/>
    <property type="match status" value="1"/>
</dbReference>
<sequence>MDKANPGSLFSQSADGATLTADANRAPRDSFYDRKPDDLRRPFGKFGRIKDVYLPRDYYTGDPRGFAFIQYFDPEDAADAKYHMDGQMFLGREITVVFAEENRKKPSEMRARERVSGRGRSYDRRSRSRSPGYSVSPRGRSRPRSRSYSPAPKRKHHSRSPSPRERSLSRSPVDSRSRSASPAVKSPHRERSLSVSRKDAQIVRNSVENPHSKQASAHDHSFSTTAARESSTRGKRKQSNGAAAAGAEMGQSREETRLSTRSPTDTAWVKREPVG</sequence>
<dbReference type="STRING" id="4540.A0A3L6TV11"/>
<keyword evidence="1" id="KW-0694">RNA-binding</keyword>
<name>A0A3L6TV11_PANMI</name>
<accession>A0A3L6TV11</accession>
<protein>
    <submittedName>
        <fullName evidence="4">Serine/arginine-rich SC35-like splicing factor SCL33</fullName>
    </submittedName>
</protein>
<comment type="caution">
    <text evidence="4">The sequence shown here is derived from an EMBL/GenBank/DDBJ whole genome shotgun (WGS) entry which is preliminary data.</text>
</comment>